<dbReference type="EMBL" id="CP045903">
    <property type="protein sequence ID" value="QQP39445.1"/>
    <property type="molecule type" value="Genomic_DNA"/>
</dbReference>
<accession>A0A7T8JZG2</accession>
<feature type="non-terminal residue" evidence="1">
    <location>
        <position position="1"/>
    </location>
</feature>
<dbReference type="Proteomes" id="UP000595437">
    <property type="component" value="Chromosome 14"/>
</dbReference>
<keyword evidence="2" id="KW-1185">Reference proteome</keyword>
<reference evidence="2" key="1">
    <citation type="submission" date="2021-01" db="EMBL/GenBank/DDBJ databases">
        <title>Caligus Genome Assembly.</title>
        <authorList>
            <person name="Gallardo-Escarate C."/>
        </authorList>
    </citation>
    <scope>NUCLEOTIDE SEQUENCE [LARGE SCALE GENOMIC DNA]</scope>
</reference>
<protein>
    <submittedName>
        <fullName evidence="1">Uncharacterized protein</fullName>
    </submittedName>
</protein>
<proteinExistence type="predicted"/>
<evidence type="ECO:0000313" key="2">
    <source>
        <dbReference type="Proteomes" id="UP000595437"/>
    </source>
</evidence>
<dbReference type="AlphaFoldDB" id="A0A7T8JZG2"/>
<gene>
    <name evidence="1" type="ORF">FKW44_020330</name>
</gene>
<evidence type="ECO:0000313" key="1">
    <source>
        <dbReference type="EMBL" id="QQP39445.1"/>
    </source>
</evidence>
<sequence>KINSAENASLQKNFAIKFLREKEERQKYFTTKKLGDKLTHEKKENEEID</sequence>
<organism evidence="1 2">
    <name type="scientific">Caligus rogercresseyi</name>
    <name type="common">Sea louse</name>
    <dbReference type="NCBI Taxonomy" id="217165"/>
    <lineage>
        <taxon>Eukaryota</taxon>
        <taxon>Metazoa</taxon>
        <taxon>Ecdysozoa</taxon>
        <taxon>Arthropoda</taxon>
        <taxon>Crustacea</taxon>
        <taxon>Multicrustacea</taxon>
        <taxon>Hexanauplia</taxon>
        <taxon>Copepoda</taxon>
        <taxon>Siphonostomatoida</taxon>
        <taxon>Caligidae</taxon>
        <taxon>Caligus</taxon>
    </lineage>
</organism>
<name>A0A7T8JZG2_CALRO</name>